<protein>
    <submittedName>
        <fullName evidence="3">Protein kinase</fullName>
    </submittedName>
</protein>
<feature type="binding site" evidence="1">
    <location>
        <position position="44"/>
    </location>
    <ligand>
        <name>ATP</name>
        <dbReference type="ChEBI" id="CHEBI:30616"/>
    </ligand>
</feature>
<dbReference type="InterPro" id="IPR008266">
    <property type="entry name" value="Tyr_kinase_AS"/>
</dbReference>
<organism evidence="3 4">
    <name type="scientific">Anabaena sphaerica FACHB-251</name>
    <dbReference type="NCBI Taxonomy" id="2692883"/>
    <lineage>
        <taxon>Bacteria</taxon>
        <taxon>Bacillati</taxon>
        <taxon>Cyanobacteriota</taxon>
        <taxon>Cyanophyceae</taxon>
        <taxon>Nostocales</taxon>
        <taxon>Nostocaceae</taxon>
        <taxon>Anabaena</taxon>
    </lineage>
</organism>
<evidence type="ECO:0000313" key="3">
    <source>
        <dbReference type="EMBL" id="MBD2292484.1"/>
    </source>
</evidence>
<dbReference type="GO" id="GO:0004674">
    <property type="term" value="F:protein serine/threonine kinase activity"/>
    <property type="evidence" value="ECO:0007669"/>
    <property type="project" value="TreeGrafter"/>
</dbReference>
<dbReference type="InterPro" id="IPR000719">
    <property type="entry name" value="Prot_kinase_dom"/>
</dbReference>
<dbReference type="PANTHER" id="PTHR44167:SF25">
    <property type="entry name" value="PROTEIN KINASE DOMAIN CONTAINING PROTEIN"/>
    <property type="match status" value="1"/>
</dbReference>
<keyword evidence="4" id="KW-1185">Reference proteome</keyword>
<evidence type="ECO:0000313" key="4">
    <source>
        <dbReference type="Proteomes" id="UP000662185"/>
    </source>
</evidence>
<comment type="caution">
    <text evidence="3">The sequence shown here is derived from an EMBL/GenBank/DDBJ whole genome shotgun (WGS) entry which is preliminary data.</text>
</comment>
<sequence>MQVKHSLKNSDKQITYYLTEELGKGCFGQVWGGIDSNQIPVAIKIFHFTDDKNLKAWVNEISNQIGFDHKNIVKIYDFFIDTEPYTSNTRLVIVMEKALTSLDKYLQINKNFSSIHVCWIGCQLCDGLFEIHNSTVIHRDLTLRNILLFPGYHVKIADFGISQRKSDLYLPIVSNTGFPNAIPPEILQQGYSDFQSDIYQLGLILLTLLTGQEPIPQNLDREIINHLINEGQPRKIAESLIEKFGNLAYIISCMLRRRLEWRYQSVLELREDLDKELRNIQMIQMIQMNQIVKNFNQEFYQ</sequence>
<name>A0A926WEL8_9NOST</name>
<dbReference type="EMBL" id="JACJQU010000001">
    <property type="protein sequence ID" value="MBD2292484.1"/>
    <property type="molecule type" value="Genomic_DNA"/>
</dbReference>
<evidence type="ECO:0000259" key="2">
    <source>
        <dbReference type="PROSITE" id="PS50011"/>
    </source>
</evidence>
<dbReference type="RefSeq" id="WP_190556926.1">
    <property type="nucleotide sequence ID" value="NZ_JACJQU010000001.1"/>
</dbReference>
<dbReference type="InterPro" id="IPR017441">
    <property type="entry name" value="Protein_kinase_ATP_BS"/>
</dbReference>
<accession>A0A926WEL8</accession>
<dbReference type="GO" id="GO:0005524">
    <property type="term" value="F:ATP binding"/>
    <property type="evidence" value="ECO:0007669"/>
    <property type="project" value="UniProtKB-UniRule"/>
</dbReference>
<keyword evidence="1" id="KW-0547">Nucleotide-binding</keyword>
<dbReference type="PROSITE" id="PS50011">
    <property type="entry name" value="PROTEIN_KINASE_DOM"/>
    <property type="match status" value="1"/>
</dbReference>
<dbReference type="InterPro" id="IPR011009">
    <property type="entry name" value="Kinase-like_dom_sf"/>
</dbReference>
<keyword evidence="3" id="KW-0418">Kinase</keyword>
<gene>
    <name evidence="3" type="ORF">H6G06_03050</name>
</gene>
<keyword evidence="3" id="KW-0808">Transferase</keyword>
<feature type="domain" description="Protein kinase" evidence="2">
    <location>
        <begin position="16"/>
        <end position="301"/>
    </location>
</feature>
<evidence type="ECO:0000256" key="1">
    <source>
        <dbReference type="PROSITE-ProRule" id="PRU10141"/>
    </source>
</evidence>
<dbReference type="PROSITE" id="PS00109">
    <property type="entry name" value="PROTEIN_KINASE_TYR"/>
    <property type="match status" value="1"/>
</dbReference>
<proteinExistence type="predicted"/>
<dbReference type="AlphaFoldDB" id="A0A926WEL8"/>
<dbReference type="Gene3D" id="3.30.200.20">
    <property type="entry name" value="Phosphorylase Kinase, domain 1"/>
    <property type="match status" value="1"/>
</dbReference>
<dbReference type="PROSITE" id="PS00107">
    <property type="entry name" value="PROTEIN_KINASE_ATP"/>
    <property type="match status" value="1"/>
</dbReference>
<dbReference type="SUPFAM" id="SSF56112">
    <property type="entry name" value="Protein kinase-like (PK-like)"/>
    <property type="match status" value="1"/>
</dbReference>
<reference evidence="4" key="1">
    <citation type="journal article" date="2020" name="ISME J.">
        <title>Comparative genomics reveals insights into cyanobacterial evolution and habitat adaptation.</title>
        <authorList>
            <person name="Chen M.Y."/>
            <person name="Teng W.K."/>
            <person name="Zhao L."/>
            <person name="Hu C.X."/>
            <person name="Zhou Y.K."/>
            <person name="Han B.P."/>
            <person name="Song L.R."/>
            <person name="Shu W.S."/>
        </authorList>
    </citation>
    <scope>NUCLEOTIDE SEQUENCE [LARGE SCALE GENOMIC DNA]</scope>
    <source>
        <strain evidence="4">FACHB-251</strain>
    </source>
</reference>
<dbReference type="Pfam" id="PF00069">
    <property type="entry name" value="Pkinase"/>
    <property type="match status" value="1"/>
</dbReference>
<dbReference type="Proteomes" id="UP000662185">
    <property type="component" value="Unassembled WGS sequence"/>
</dbReference>
<dbReference type="Gene3D" id="1.10.510.10">
    <property type="entry name" value="Transferase(Phosphotransferase) domain 1"/>
    <property type="match status" value="1"/>
</dbReference>
<keyword evidence="1" id="KW-0067">ATP-binding</keyword>
<dbReference type="GO" id="GO:0005737">
    <property type="term" value="C:cytoplasm"/>
    <property type="evidence" value="ECO:0007669"/>
    <property type="project" value="TreeGrafter"/>
</dbReference>
<dbReference type="PANTHER" id="PTHR44167">
    <property type="entry name" value="OVARIAN-SPECIFIC SERINE/THREONINE-PROTEIN KINASE LOK-RELATED"/>
    <property type="match status" value="1"/>
</dbReference>